<dbReference type="PANTHER" id="PTHR22911">
    <property type="entry name" value="ACYL-MALONYL CONDENSING ENZYME-RELATED"/>
    <property type="match status" value="1"/>
</dbReference>
<feature type="transmembrane region" description="Helical" evidence="1">
    <location>
        <begin position="32"/>
        <end position="53"/>
    </location>
</feature>
<feature type="transmembrane region" description="Helical" evidence="1">
    <location>
        <begin position="244"/>
        <end position="263"/>
    </location>
</feature>
<dbReference type="Pfam" id="PF00892">
    <property type="entry name" value="EamA"/>
    <property type="match status" value="2"/>
</dbReference>
<dbReference type="PANTHER" id="PTHR22911:SF76">
    <property type="entry name" value="EAMA DOMAIN-CONTAINING PROTEIN"/>
    <property type="match status" value="1"/>
</dbReference>
<feature type="transmembrane region" description="Helical" evidence="1">
    <location>
        <begin position="269"/>
        <end position="289"/>
    </location>
</feature>
<feature type="transmembrane region" description="Helical" evidence="1">
    <location>
        <begin position="65"/>
        <end position="85"/>
    </location>
</feature>
<accession>A0A7V2ATJ9</accession>
<dbReference type="GO" id="GO:0016020">
    <property type="term" value="C:membrane"/>
    <property type="evidence" value="ECO:0007669"/>
    <property type="project" value="InterPro"/>
</dbReference>
<feature type="transmembrane region" description="Helical" evidence="1">
    <location>
        <begin position="183"/>
        <end position="202"/>
    </location>
</feature>
<dbReference type="AlphaFoldDB" id="A0A7V2ATJ9"/>
<dbReference type="EMBL" id="DSEC01000057">
    <property type="protein sequence ID" value="HER42981.1"/>
    <property type="molecule type" value="Genomic_DNA"/>
</dbReference>
<dbReference type="Proteomes" id="UP000886069">
    <property type="component" value="Unassembled WGS sequence"/>
</dbReference>
<feature type="domain" description="EamA" evidence="2">
    <location>
        <begin position="12"/>
        <end position="140"/>
    </location>
</feature>
<feature type="transmembrane region" description="Helical" evidence="1">
    <location>
        <begin position="91"/>
        <end position="117"/>
    </location>
</feature>
<protein>
    <submittedName>
        <fullName evidence="3">DMT family transporter</fullName>
    </submittedName>
</protein>
<sequence length="296" mass="31366">MAERSVKTNGALVAAIVSISFAATFIRLADAPAVVIAGYRMLFSTLILLPFVLSSRSVIGELCGLGWSGAALLALSGLFLSIHFMSWIASIFLTGVASSIMLVTTTPLFVALFSVLALKEKVPLLFWAGLGLAAAGAFVIGGGDLFEGGVRWKGDLLALIGALAAGGYFIVGSRLRKRLSLLAYVFPVYAVSTVFIFAAMLLGRVPATGYRGSMYLYSLLLALVCQIMGHTLFNWALRHVKATFVTLGVLGEPVGASVIAYIVLEEKPILREAAGGLLILAGLFCALFFRKRHVAV</sequence>
<proteinExistence type="predicted"/>
<reference evidence="3" key="1">
    <citation type="journal article" date="2020" name="mSystems">
        <title>Genome- and Community-Level Interaction Insights into Carbon Utilization and Element Cycling Functions of Hydrothermarchaeota in Hydrothermal Sediment.</title>
        <authorList>
            <person name="Zhou Z."/>
            <person name="Liu Y."/>
            <person name="Xu W."/>
            <person name="Pan J."/>
            <person name="Luo Z.H."/>
            <person name="Li M."/>
        </authorList>
    </citation>
    <scope>NUCLEOTIDE SEQUENCE [LARGE SCALE GENOMIC DNA]</scope>
    <source>
        <strain evidence="3">SpSt-1233</strain>
    </source>
</reference>
<feature type="domain" description="EamA" evidence="2">
    <location>
        <begin position="153"/>
        <end position="286"/>
    </location>
</feature>
<keyword evidence="1" id="KW-1133">Transmembrane helix</keyword>
<feature type="transmembrane region" description="Helical" evidence="1">
    <location>
        <begin position="214"/>
        <end position="237"/>
    </location>
</feature>
<feature type="transmembrane region" description="Helical" evidence="1">
    <location>
        <begin position="124"/>
        <end position="146"/>
    </location>
</feature>
<feature type="transmembrane region" description="Helical" evidence="1">
    <location>
        <begin position="152"/>
        <end position="171"/>
    </location>
</feature>
<dbReference type="InterPro" id="IPR037185">
    <property type="entry name" value="EmrE-like"/>
</dbReference>
<evidence type="ECO:0000259" key="2">
    <source>
        <dbReference type="Pfam" id="PF00892"/>
    </source>
</evidence>
<dbReference type="SUPFAM" id="SSF103481">
    <property type="entry name" value="Multidrug resistance efflux transporter EmrE"/>
    <property type="match status" value="2"/>
</dbReference>
<gene>
    <name evidence="3" type="ORF">ENO08_00795</name>
</gene>
<organism evidence="3">
    <name type="scientific">Eiseniibacteriota bacterium</name>
    <dbReference type="NCBI Taxonomy" id="2212470"/>
    <lineage>
        <taxon>Bacteria</taxon>
        <taxon>Candidatus Eiseniibacteriota</taxon>
    </lineage>
</organism>
<dbReference type="InterPro" id="IPR000620">
    <property type="entry name" value="EamA_dom"/>
</dbReference>
<evidence type="ECO:0000256" key="1">
    <source>
        <dbReference type="SAM" id="Phobius"/>
    </source>
</evidence>
<name>A0A7V2ATJ9_UNCEI</name>
<keyword evidence="1" id="KW-0472">Membrane</keyword>
<evidence type="ECO:0000313" key="3">
    <source>
        <dbReference type="EMBL" id="HER42981.1"/>
    </source>
</evidence>
<comment type="caution">
    <text evidence="3">The sequence shown here is derived from an EMBL/GenBank/DDBJ whole genome shotgun (WGS) entry which is preliminary data.</text>
</comment>
<keyword evidence="1" id="KW-0812">Transmembrane</keyword>